<evidence type="ECO:0000313" key="2">
    <source>
        <dbReference type="EMBL" id="WNY28341.1"/>
    </source>
</evidence>
<dbReference type="InterPro" id="IPR003497">
    <property type="entry name" value="BRO_N_domain"/>
</dbReference>
<accession>A0AA96ZY06</accession>
<dbReference type="PROSITE" id="PS51750">
    <property type="entry name" value="BRO_N"/>
    <property type="match status" value="1"/>
</dbReference>
<dbReference type="PANTHER" id="PTHR35810">
    <property type="entry name" value="CYTOPLASMIC PROTEIN-RELATED"/>
    <property type="match status" value="1"/>
</dbReference>
<dbReference type="Proteomes" id="UP001302662">
    <property type="component" value="Chromosome"/>
</dbReference>
<dbReference type="GeneID" id="85196976"/>
<proteinExistence type="predicted"/>
<name>A0AA96ZY06_9EURY</name>
<protein>
    <recommendedName>
        <fullName evidence="1">Bro-N domain-containing protein</fullName>
    </recommendedName>
</protein>
<dbReference type="Pfam" id="PF13310">
    <property type="entry name" value="Virulence_RhuM"/>
    <property type="match status" value="1"/>
</dbReference>
<dbReference type="InterPro" id="IPR011204">
    <property type="entry name" value="Virulence_RhuM-like"/>
</dbReference>
<dbReference type="EMBL" id="CP131062">
    <property type="protein sequence ID" value="WNY28341.1"/>
    <property type="molecule type" value="Genomic_DNA"/>
</dbReference>
<gene>
    <name evidence="2" type="ORF">MmiEs2_05260</name>
</gene>
<dbReference type="AlphaFoldDB" id="A0AA96ZY06"/>
<organism evidence="2 3">
    <name type="scientific">Methanimicrococcus stummii</name>
    <dbReference type="NCBI Taxonomy" id="3028294"/>
    <lineage>
        <taxon>Archaea</taxon>
        <taxon>Methanobacteriati</taxon>
        <taxon>Methanobacteriota</taxon>
        <taxon>Stenosarchaea group</taxon>
        <taxon>Methanomicrobia</taxon>
        <taxon>Methanosarcinales</taxon>
        <taxon>Methanosarcinaceae</taxon>
        <taxon>Methanimicrococcus</taxon>
    </lineage>
</organism>
<feature type="domain" description="Bro-N" evidence="1">
    <location>
        <begin position="11"/>
        <end position="128"/>
    </location>
</feature>
<dbReference type="RefSeq" id="WP_316559883.1">
    <property type="nucleotide sequence ID" value="NZ_CP131062.1"/>
</dbReference>
<keyword evidence="3" id="KW-1185">Reference proteome</keyword>
<evidence type="ECO:0000313" key="3">
    <source>
        <dbReference type="Proteomes" id="UP001302662"/>
    </source>
</evidence>
<dbReference type="PIRSF" id="PIRSF015268">
    <property type="entry name" value="Virulence_RhuM"/>
    <property type="match status" value="1"/>
</dbReference>
<dbReference type="KEGG" id="mees:MmiEs2_05260"/>
<sequence>MKKSANDLQIKNSTAEFLIFTSQSGENTIEVRVAEGTVWLTQKLMAELFETTKQNISMHLTKVFENNELNQNSVVKDFFTTSPDGKNYNTKFYNLDAIIAVGFKVNGDRAVQFRQWAIQVLRDFSLRGYVIDKERMKNGSFLNESYFDQLVDEIREIRTSERRFYQKITDIYATAMDYNPNSPTTKQFFANVQNKLHFAIHGNTAAELIMNRADSEKKHMGLTTWKNAPKGKIIRSDVAVAKNYLTADESNQLNLIVSMYLDYAEMQAKKKIPMTMQDWAEKLNAFLKFNEQEILKDGGRVTAEIAKAFAESEFEKYRIVQDREYESDFDRMVRESQAEYLV</sequence>
<evidence type="ECO:0000259" key="1">
    <source>
        <dbReference type="PROSITE" id="PS51750"/>
    </source>
</evidence>
<reference evidence="2 3" key="1">
    <citation type="submission" date="2023-07" db="EMBL/GenBank/DDBJ databases">
        <title>Closed genome sequence of Methanimicrococcus sp. Es2.</title>
        <authorList>
            <person name="Protasov E."/>
            <person name="Platt K."/>
            <person name="Reeh H."/>
            <person name="Poehlein A."/>
            <person name="Daniel R."/>
            <person name="Brune A."/>
        </authorList>
    </citation>
    <scope>NUCLEOTIDE SEQUENCE [LARGE SCALE GENOMIC DNA]</scope>
    <source>
        <strain evidence="2 3">Es2</strain>
    </source>
</reference>
<dbReference type="PANTHER" id="PTHR35810:SF1">
    <property type="entry name" value="CYTOPLASMIC PROTEIN"/>
    <property type="match status" value="1"/>
</dbReference>